<dbReference type="PANTHER" id="PTHR34070">
    <property type="entry name" value="ARMADILLO-TYPE FOLD"/>
    <property type="match status" value="1"/>
</dbReference>
<dbReference type="RefSeq" id="WP_395415733.1">
    <property type="nucleotide sequence ID" value="NZ_JBIPKE010000007.1"/>
</dbReference>
<evidence type="ECO:0000313" key="1">
    <source>
        <dbReference type="EMBL" id="MFH6981890.1"/>
    </source>
</evidence>
<dbReference type="CDD" id="cd07064">
    <property type="entry name" value="AlkD_like_1"/>
    <property type="match status" value="1"/>
</dbReference>
<proteinExistence type="predicted"/>
<sequence>MNAAIQEYLLTLESEFVRHANPQIAAQQEAYLKNQFRFYGLTSPVRKAVQKPFLDKKYLPPKQDLPGLVKALWAKPEREYHHFAQELACKYLRQPELTDMALYEYMVAHHSWWDTVDHIANKLMGSYLLRYPQTRGEYVEKWLSSGHLWLQRSAILFQLKYKEDTDSALLRSVIHRLLGSKEFFINKAIGWVLREYAKTHPEWVIRFVEETPLAPLSRREALRILERKG</sequence>
<protein>
    <submittedName>
        <fullName evidence="1">DNA alkylation repair protein</fullName>
    </submittedName>
</protein>
<reference evidence="1 2" key="1">
    <citation type="journal article" date="2013" name="Int. J. Syst. Evol. Microbiol.">
        <title>Marinoscillum luteum sp. nov., isolated from marine sediment.</title>
        <authorList>
            <person name="Cha I.T."/>
            <person name="Park S.J."/>
            <person name="Kim S.J."/>
            <person name="Kim J.G."/>
            <person name="Jung M.Y."/>
            <person name="Shin K.S."/>
            <person name="Kwon K.K."/>
            <person name="Yang S.H."/>
            <person name="Seo Y.S."/>
            <person name="Rhee S.K."/>
        </authorList>
    </citation>
    <scope>NUCLEOTIDE SEQUENCE [LARGE SCALE GENOMIC DNA]</scope>
    <source>
        <strain evidence="1 2">KCTC 23939</strain>
    </source>
</reference>
<evidence type="ECO:0000313" key="2">
    <source>
        <dbReference type="Proteomes" id="UP001610063"/>
    </source>
</evidence>
<dbReference type="Gene3D" id="1.20.1660.10">
    <property type="entry name" value="Hypothetical protein (EF3068)"/>
    <property type="match status" value="1"/>
</dbReference>
<dbReference type="InterPro" id="IPR014825">
    <property type="entry name" value="DNA_alkylation"/>
</dbReference>
<name>A0ABW7N4F1_9BACT</name>
<comment type="caution">
    <text evidence="1">The sequence shown here is derived from an EMBL/GenBank/DDBJ whole genome shotgun (WGS) entry which is preliminary data.</text>
</comment>
<dbReference type="PANTHER" id="PTHR34070:SF1">
    <property type="entry name" value="DNA ALKYLATION REPAIR PROTEIN"/>
    <property type="match status" value="1"/>
</dbReference>
<gene>
    <name evidence="1" type="ORF">ACHKAR_00495</name>
</gene>
<accession>A0ABW7N4F1</accession>
<dbReference type="EMBL" id="JBIPKE010000007">
    <property type="protein sequence ID" value="MFH6981890.1"/>
    <property type="molecule type" value="Genomic_DNA"/>
</dbReference>
<organism evidence="1 2">
    <name type="scientific">Marinoscillum luteum</name>
    <dbReference type="NCBI Taxonomy" id="861051"/>
    <lineage>
        <taxon>Bacteria</taxon>
        <taxon>Pseudomonadati</taxon>
        <taxon>Bacteroidota</taxon>
        <taxon>Cytophagia</taxon>
        <taxon>Cytophagales</taxon>
        <taxon>Reichenbachiellaceae</taxon>
        <taxon>Marinoscillum</taxon>
    </lineage>
</organism>
<keyword evidence="2" id="KW-1185">Reference proteome</keyword>
<dbReference type="Proteomes" id="UP001610063">
    <property type="component" value="Unassembled WGS sequence"/>
</dbReference>
<dbReference type="SUPFAM" id="SSF48371">
    <property type="entry name" value="ARM repeat"/>
    <property type="match status" value="1"/>
</dbReference>
<dbReference type="Pfam" id="PF08713">
    <property type="entry name" value="DNA_alkylation"/>
    <property type="match status" value="1"/>
</dbReference>
<dbReference type="Gene3D" id="1.25.40.290">
    <property type="entry name" value="ARM repeat domains"/>
    <property type="match status" value="1"/>
</dbReference>
<dbReference type="InterPro" id="IPR016024">
    <property type="entry name" value="ARM-type_fold"/>
</dbReference>